<dbReference type="GO" id="GO:0006298">
    <property type="term" value="P:mismatch repair"/>
    <property type="evidence" value="ECO:0007669"/>
    <property type="project" value="InterPro"/>
</dbReference>
<proteinExistence type="predicted"/>
<evidence type="ECO:0000256" key="4">
    <source>
        <dbReference type="SAM" id="Phobius"/>
    </source>
</evidence>
<dbReference type="Proteomes" id="UP000236454">
    <property type="component" value="Unassembled WGS sequence"/>
</dbReference>
<sequence>MEVFNLFIYSAIILIVFYLFYSARLKKKRAQKKIYLEKQWGKQKATDYYNFDAIAKYFLRRKSKDEAFHTLSSREIEDLDLHEVFKYINRTRSKIGEQYLYNRLLNIPTKEDRAAFILDQEFFANQEECIEIQSVLERLSHPKIYQLEELINGEQIKKPKYYPIIVLSTLTVLASLILAPKFPILLFLLIPSYLVNLFFHYSNKSNLNIYMGAFGQLFSVYKIAKKLQSFSSVQQLQKDLQFLKTLRNLKLKSRFLDDGQLMNNEFGIAFWVILEQFKILFNYETLIFINLLDDLNKKHKDLDDLFNFIGSIDLHISLQSLKAGEPKTCIPEFHASKAIQTKHVYHPLLETPITNNLSLQAKSLLLTGSNMSGKTTFIRTIALNLVLGQTLNLCFAESFNAPYARLYTAIRISDDILSKTSYFKEEVNQLDHFIKMSRSSSPAIFVLDEIFKGTNTKERIASAYGVLKYINTPKHIVLVSTHDTELTELLANQNYDLYYFSENINQNQLTFDYKIKKGQLENGNAIKILELNNFPSEIIQDAHHQLTEQ</sequence>
<dbReference type="SUPFAM" id="SSF52540">
    <property type="entry name" value="P-loop containing nucleoside triphosphate hydrolases"/>
    <property type="match status" value="1"/>
</dbReference>
<evidence type="ECO:0000259" key="5">
    <source>
        <dbReference type="SMART" id="SM00534"/>
    </source>
</evidence>
<keyword evidence="4" id="KW-1133">Transmembrane helix</keyword>
<keyword evidence="4" id="KW-0472">Membrane</keyword>
<feature type="domain" description="DNA mismatch repair proteins mutS family" evidence="5">
    <location>
        <begin position="361"/>
        <end position="547"/>
    </location>
</feature>
<evidence type="ECO:0000313" key="6">
    <source>
        <dbReference type="EMBL" id="SFT56742.1"/>
    </source>
</evidence>
<dbReference type="Pfam" id="PF00488">
    <property type="entry name" value="MutS_V"/>
    <property type="match status" value="1"/>
</dbReference>
<organism evidence="6 7">
    <name type="scientific">Lishizhenia tianjinensis</name>
    <dbReference type="NCBI Taxonomy" id="477690"/>
    <lineage>
        <taxon>Bacteria</taxon>
        <taxon>Pseudomonadati</taxon>
        <taxon>Bacteroidota</taxon>
        <taxon>Flavobacteriia</taxon>
        <taxon>Flavobacteriales</taxon>
        <taxon>Crocinitomicaceae</taxon>
        <taxon>Lishizhenia</taxon>
    </lineage>
</organism>
<keyword evidence="1" id="KW-0547">Nucleotide-binding</keyword>
<protein>
    <submittedName>
        <fullName evidence="6">MutS domain V</fullName>
    </submittedName>
</protein>
<accession>A0A1I6Z226</accession>
<dbReference type="PANTHER" id="PTHR11361:SF152">
    <property type="entry name" value="DNA MISMATCH REPAIR PROTEIN"/>
    <property type="match status" value="1"/>
</dbReference>
<dbReference type="GO" id="GO:0005524">
    <property type="term" value="F:ATP binding"/>
    <property type="evidence" value="ECO:0007669"/>
    <property type="project" value="UniProtKB-KW"/>
</dbReference>
<dbReference type="GO" id="GO:0030983">
    <property type="term" value="F:mismatched DNA binding"/>
    <property type="evidence" value="ECO:0007669"/>
    <property type="project" value="InterPro"/>
</dbReference>
<dbReference type="RefSeq" id="WP_090247564.1">
    <property type="nucleotide sequence ID" value="NZ_FPAS01000001.1"/>
</dbReference>
<name>A0A1I6Z226_9FLAO</name>
<evidence type="ECO:0000256" key="1">
    <source>
        <dbReference type="ARBA" id="ARBA00022741"/>
    </source>
</evidence>
<dbReference type="InterPro" id="IPR000432">
    <property type="entry name" value="DNA_mismatch_repair_MutS_C"/>
</dbReference>
<keyword evidence="7" id="KW-1185">Reference proteome</keyword>
<gene>
    <name evidence="6" type="ORF">SAMN05216474_1370</name>
</gene>
<keyword evidence="2" id="KW-0067">ATP-binding</keyword>
<keyword evidence="4" id="KW-0812">Transmembrane</keyword>
<keyword evidence="3" id="KW-0238">DNA-binding</keyword>
<evidence type="ECO:0000313" key="7">
    <source>
        <dbReference type="Proteomes" id="UP000236454"/>
    </source>
</evidence>
<feature type="transmembrane region" description="Helical" evidence="4">
    <location>
        <begin position="6"/>
        <end position="23"/>
    </location>
</feature>
<evidence type="ECO:0000256" key="3">
    <source>
        <dbReference type="ARBA" id="ARBA00023125"/>
    </source>
</evidence>
<evidence type="ECO:0000256" key="2">
    <source>
        <dbReference type="ARBA" id="ARBA00022840"/>
    </source>
</evidence>
<dbReference type="GO" id="GO:0005829">
    <property type="term" value="C:cytosol"/>
    <property type="evidence" value="ECO:0007669"/>
    <property type="project" value="TreeGrafter"/>
</dbReference>
<reference evidence="6 7" key="1">
    <citation type="submission" date="2016-10" db="EMBL/GenBank/DDBJ databases">
        <authorList>
            <person name="de Groot N.N."/>
        </authorList>
    </citation>
    <scope>NUCLEOTIDE SEQUENCE [LARGE SCALE GENOMIC DNA]</scope>
    <source>
        <strain evidence="6 7">CGMCC 1.7005</strain>
    </source>
</reference>
<dbReference type="GO" id="GO:0140664">
    <property type="term" value="F:ATP-dependent DNA damage sensor activity"/>
    <property type="evidence" value="ECO:0007669"/>
    <property type="project" value="InterPro"/>
</dbReference>
<dbReference type="InterPro" id="IPR045076">
    <property type="entry name" value="MutS"/>
</dbReference>
<dbReference type="EMBL" id="FPAS01000001">
    <property type="protein sequence ID" value="SFT56742.1"/>
    <property type="molecule type" value="Genomic_DNA"/>
</dbReference>
<dbReference type="AlphaFoldDB" id="A0A1I6Z226"/>
<dbReference type="InterPro" id="IPR027417">
    <property type="entry name" value="P-loop_NTPase"/>
</dbReference>
<dbReference type="STRING" id="477690.SAMN05216474_1370"/>
<feature type="transmembrane region" description="Helical" evidence="4">
    <location>
        <begin position="161"/>
        <end position="178"/>
    </location>
</feature>
<dbReference type="OrthoDB" id="9802448at2"/>
<dbReference type="Gene3D" id="3.40.50.300">
    <property type="entry name" value="P-loop containing nucleotide triphosphate hydrolases"/>
    <property type="match status" value="1"/>
</dbReference>
<dbReference type="SMART" id="SM00534">
    <property type="entry name" value="MUTSac"/>
    <property type="match status" value="1"/>
</dbReference>
<dbReference type="PANTHER" id="PTHR11361">
    <property type="entry name" value="DNA MISMATCH REPAIR PROTEIN MUTS FAMILY MEMBER"/>
    <property type="match status" value="1"/>
</dbReference>